<keyword evidence="8" id="KW-1185">Reference proteome</keyword>
<evidence type="ECO:0000256" key="3">
    <source>
        <dbReference type="PROSITE-ProRule" id="PRU00283"/>
    </source>
</evidence>
<feature type="binding site" evidence="3">
    <location>
        <begin position="12"/>
        <end position="19"/>
    </location>
    <ligand>
        <name>ATP</name>
        <dbReference type="ChEBI" id="CHEBI:30616"/>
    </ligand>
</feature>
<dbReference type="OMA" id="ESPQITF"/>
<comment type="similarity">
    <text evidence="3 4">Belongs to the TRAFAC class myosin-kinesin ATPase superfamily. Kinesin family.</text>
</comment>
<dbReference type="RefSeq" id="XP_004037546.1">
    <property type="nucleotide sequence ID" value="XM_004037498.1"/>
</dbReference>
<dbReference type="STRING" id="857967.G0QMJ4"/>
<dbReference type="InterPro" id="IPR019821">
    <property type="entry name" value="Kinesin_motor_CS"/>
</dbReference>
<keyword evidence="5" id="KW-0175">Coiled coil</keyword>
<dbReference type="InParanoid" id="G0QMJ4"/>
<dbReference type="GeneID" id="14909732"/>
<dbReference type="GO" id="GO:0016787">
    <property type="term" value="F:hydrolase activity"/>
    <property type="evidence" value="ECO:0007669"/>
    <property type="project" value="UniProtKB-KW"/>
</dbReference>
<dbReference type="Proteomes" id="UP000008983">
    <property type="component" value="Unassembled WGS sequence"/>
</dbReference>
<dbReference type="CDD" id="cd00106">
    <property type="entry name" value="KISc"/>
    <property type="match status" value="1"/>
</dbReference>
<dbReference type="InterPro" id="IPR027417">
    <property type="entry name" value="P-loop_NTPase"/>
</dbReference>
<name>G0QMJ4_ICHMU</name>
<dbReference type="eggNOG" id="KOG4280">
    <property type="taxonomic scope" value="Eukaryota"/>
</dbReference>
<dbReference type="PRINTS" id="PR00380">
    <property type="entry name" value="KINESINHEAVY"/>
</dbReference>
<dbReference type="GO" id="GO:0007018">
    <property type="term" value="P:microtubule-based movement"/>
    <property type="evidence" value="ECO:0007669"/>
    <property type="project" value="InterPro"/>
</dbReference>
<dbReference type="GO" id="GO:0005524">
    <property type="term" value="F:ATP binding"/>
    <property type="evidence" value="ECO:0007669"/>
    <property type="project" value="UniProtKB-UniRule"/>
</dbReference>
<feature type="domain" description="Kinesin motor" evidence="6">
    <location>
        <begin position="1"/>
        <end position="264"/>
    </location>
</feature>
<reference evidence="7 8" key="1">
    <citation type="submission" date="2011-07" db="EMBL/GenBank/DDBJ databases">
        <authorList>
            <person name="Coyne R."/>
            <person name="Brami D."/>
            <person name="Johnson J."/>
            <person name="Hostetler J."/>
            <person name="Hannick L."/>
            <person name="Clark T."/>
            <person name="Cassidy-Hanley D."/>
            <person name="Inman J."/>
        </authorList>
    </citation>
    <scope>NUCLEOTIDE SEQUENCE [LARGE SCALE GENOMIC DNA]</scope>
    <source>
        <strain evidence="7 8">G5</strain>
    </source>
</reference>
<evidence type="ECO:0000313" key="8">
    <source>
        <dbReference type="Proteomes" id="UP000008983"/>
    </source>
</evidence>
<dbReference type="SUPFAM" id="SSF52540">
    <property type="entry name" value="P-loop containing nucleoside triphosphate hydrolases"/>
    <property type="match status" value="1"/>
</dbReference>
<protein>
    <recommendedName>
        <fullName evidence="4">Kinesin-like protein</fullName>
    </recommendedName>
</protein>
<evidence type="ECO:0000256" key="4">
    <source>
        <dbReference type="RuleBase" id="RU000394"/>
    </source>
</evidence>
<dbReference type="GO" id="GO:0005874">
    <property type="term" value="C:microtubule"/>
    <property type="evidence" value="ECO:0007669"/>
    <property type="project" value="UniProtKB-KW"/>
</dbReference>
<dbReference type="PROSITE" id="PS00411">
    <property type="entry name" value="KINESIN_MOTOR_1"/>
    <property type="match status" value="1"/>
</dbReference>
<dbReference type="Gene3D" id="3.40.850.10">
    <property type="entry name" value="Kinesin motor domain"/>
    <property type="match status" value="1"/>
</dbReference>
<keyword evidence="2 3" id="KW-0067">ATP-binding</keyword>
<dbReference type="InterPro" id="IPR036961">
    <property type="entry name" value="Kinesin_motor_dom_sf"/>
</dbReference>
<dbReference type="GO" id="GO:0003777">
    <property type="term" value="F:microtubule motor activity"/>
    <property type="evidence" value="ECO:0007669"/>
    <property type="project" value="InterPro"/>
</dbReference>
<organism evidence="7 8">
    <name type="scientific">Ichthyophthirius multifiliis</name>
    <name type="common">White spot disease agent</name>
    <name type="synonym">Ich</name>
    <dbReference type="NCBI Taxonomy" id="5932"/>
    <lineage>
        <taxon>Eukaryota</taxon>
        <taxon>Sar</taxon>
        <taxon>Alveolata</taxon>
        <taxon>Ciliophora</taxon>
        <taxon>Intramacronucleata</taxon>
        <taxon>Oligohymenophorea</taxon>
        <taxon>Hymenostomatida</taxon>
        <taxon>Ophryoglenina</taxon>
        <taxon>Ichthyophthirius</taxon>
    </lineage>
</organism>
<dbReference type="InterPro" id="IPR027640">
    <property type="entry name" value="Kinesin-like_fam"/>
</dbReference>
<accession>G0QMJ4</accession>
<keyword evidence="4" id="KW-0493">Microtubule</keyword>
<dbReference type="EMBL" id="GL983424">
    <property type="protein sequence ID" value="EGR33560.1"/>
    <property type="molecule type" value="Genomic_DNA"/>
</dbReference>
<evidence type="ECO:0000256" key="2">
    <source>
        <dbReference type="ARBA" id="ARBA00022840"/>
    </source>
</evidence>
<evidence type="ECO:0000256" key="5">
    <source>
        <dbReference type="SAM" id="Coils"/>
    </source>
</evidence>
<keyword evidence="1 3" id="KW-0547">Nucleotide-binding</keyword>
<keyword evidence="7" id="KW-0378">Hydrolase</keyword>
<dbReference type="SMART" id="SM00129">
    <property type="entry name" value="KISc"/>
    <property type="match status" value="1"/>
</dbReference>
<dbReference type="AlphaFoldDB" id="G0QMJ4"/>
<evidence type="ECO:0000259" key="6">
    <source>
        <dbReference type="PROSITE" id="PS50067"/>
    </source>
</evidence>
<proteinExistence type="inferred from homology"/>
<dbReference type="InterPro" id="IPR001752">
    <property type="entry name" value="Kinesin_motor_dom"/>
</dbReference>
<sequence>MNGYNGTIFAYGQTGSGKTYTMSGSEQQQWQYRGITPRVISGIFSHIDQKKDFDCKINISYMEIYNDNAFDLLNQAHLDNPSENNKVTYQWDDEGNIHLKNITIHQIQNEQEGFDKMITGNFIKKMSSTSMNQNSSRSHCVFTINLEATEKSTGDQYLSKLHLVDLAGSERISKTQINGTLLTEAKHINKSLSFLEQVIVALNDQSKKGIKSHIPYRNSFMTTILKDSIGGNCQTAMIANISSDIENYDETISTLRFSQRVGQIENEVQRNHKFDLQKAYKNLLIENQNLQKQLKEKDKRLLSAQNQQEDVKIDFNQIDASIAEYVKEKVGRYFDESQNYLQIEDLNEAQLCFQAMKQLYNNTMQEYVDELQLISAKLVKYEHLLKKRQFDIINLNILI</sequence>
<dbReference type="GO" id="GO:0008017">
    <property type="term" value="F:microtubule binding"/>
    <property type="evidence" value="ECO:0007669"/>
    <property type="project" value="InterPro"/>
</dbReference>
<gene>
    <name evidence="7" type="ORF">IMG5_049360</name>
</gene>
<feature type="coiled-coil region" evidence="5">
    <location>
        <begin position="273"/>
        <end position="307"/>
    </location>
</feature>
<dbReference type="PANTHER" id="PTHR47968:SF67">
    <property type="entry name" value="KINESIN MOTOR DOMAIN-CONTAINING PROTEIN"/>
    <property type="match status" value="1"/>
</dbReference>
<dbReference type="PANTHER" id="PTHR47968">
    <property type="entry name" value="CENTROMERE PROTEIN E"/>
    <property type="match status" value="1"/>
</dbReference>
<evidence type="ECO:0000256" key="1">
    <source>
        <dbReference type="ARBA" id="ARBA00022741"/>
    </source>
</evidence>
<dbReference type="OrthoDB" id="3176171at2759"/>
<evidence type="ECO:0000313" key="7">
    <source>
        <dbReference type="EMBL" id="EGR33560.1"/>
    </source>
</evidence>
<dbReference type="PROSITE" id="PS50067">
    <property type="entry name" value="KINESIN_MOTOR_2"/>
    <property type="match status" value="1"/>
</dbReference>
<dbReference type="Pfam" id="PF00225">
    <property type="entry name" value="Kinesin"/>
    <property type="match status" value="1"/>
</dbReference>
<keyword evidence="3 4" id="KW-0505">Motor protein</keyword>